<evidence type="ECO:0000313" key="2">
    <source>
        <dbReference type="Proteomes" id="UP000194225"/>
    </source>
</evidence>
<proteinExistence type="predicted"/>
<comment type="caution">
    <text evidence="1">The sequence shown here is derived from an EMBL/GenBank/DDBJ whole genome shotgun (WGS) entry which is preliminary data.</text>
</comment>
<evidence type="ECO:0000313" key="1">
    <source>
        <dbReference type="EMBL" id="OSY44379.1"/>
    </source>
</evidence>
<reference evidence="1 2" key="1">
    <citation type="submission" date="2016-09" db="EMBL/GenBank/DDBJ databases">
        <title>Streptomyces platensis DSM40041, a candidate organism with high potential of specific P450 cytochromes.</title>
        <authorList>
            <person name="Grumaz C."/>
            <person name="Vainshtein Y."/>
            <person name="Kirstahler P."/>
            <person name="Sohn K."/>
        </authorList>
    </citation>
    <scope>NUCLEOTIDE SEQUENCE [LARGE SCALE GENOMIC DNA]</scope>
    <source>
        <strain evidence="1 2">DSM 40041</strain>
    </source>
</reference>
<gene>
    <name evidence="1" type="ORF">BG653_04161</name>
</gene>
<organism evidence="1 2">
    <name type="scientific">Streptomyces platensis</name>
    <dbReference type="NCBI Taxonomy" id="58346"/>
    <lineage>
        <taxon>Bacteria</taxon>
        <taxon>Bacillati</taxon>
        <taxon>Actinomycetota</taxon>
        <taxon>Actinomycetes</taxon>
        <taxon>Kitasatosporales</taxon>
        <taxon>Streptomycetaceae</taxon>
        <taxon>Streptomyces</taxon>
    </lineage>
</organism>
<accession>A0ABX3XUC3</accession>
<dbReference type="Proteomes" id="UP000194225">
    <property type="component" value="Unassembled WGS sequence"/>
</dbReference>
<keyword evidence="2" id="KW-1185">Reference proteome</keyword>
<dbReference type="EMBL" id="MIGA01000028">
    <property type="protein sequence ID" value="OSY44379.1"/>
    <property type="molecule type" value="Genomic_DNA"/>
</dbReference>
<sequence>MSMTEPRSRGFLIWPVAGGAVTESSHIEIRLRK</sequence>
<name>A0ABX3XUC3_STRPT</name>
<protein>
    <submittedName>
        <fullName evidence="1">Uncharacterized protein</fullName>
    </submittedName>
</protein>